<organism evidence="2 3">
    <name type="scientific">Candidatus Avisuccinivibrio stercorigallinarum</name>
    <dbReference type="NCBI Taxonomy" id="2840704"/>
    <lineage>
        <taxon>Bacteria</taxon>
        <taxon>Pseudomonadati</taxon>
        <taxon>Pseudomonadota</taxon>
        <taxon>Gammaproteobacteria</taxon>
        <taxon>Aeromonadales</taxon>
        <taxon>Succinivibrionaceae</taxon>
        <taxon>Succinivibrionaceae incertae sedis</taxon>
        <taxon>Candidatus Avisuccinivibrio</taxon>
    </lineage>
</organism>
<evidence type="ECO:0000313" key="2">
    <source>
        <dbReference type="EMBL" id="MBO8415971.1"/>
    </source>
</evidence>
<feature type="region of interest" description="Disordered" evidence="1">
    <location>
        <begin position="243"/>
        <end position="269"/>
    </location>
</feature>
<dbReference type="AlphaFoldDB" id="A0A9D9GTG1"/>
<dbReference type="EMBL" id="JADINH010000132">
    <property type="protein sequence ID" value="MBO8415971.1"/>
    <property type="molecule type" value="Genomic_DNA"/>
</dbReference>
<sequence>MAEDYSKLNIFKSQIKAAAHSSEHFNEDADDLLARIFACNHCFLDCLTIDAIVPIPKDVREVDDVLGTKSKAAVEGRLFIHWDMRPEESPDGALYQSVCIMPYKCWEEFFGDIRLRQETPNTPKIKEMVRRCSPCILKDSQLLFEGYDDGSPIETFELDWGMFEEFGPDAQSDYARLEVVLKLLRESAKSEAITMMLDKNYCPERNKLFEKFGMQKTPFQEFIDNIVEESAVKAAEILAAKQGEAAAKADKAPDDGKTDKTPDENKVQD</sequence>
<proteinExistence type="predicted"/>
<name>A0A9D9GTG1_9GAMM</name>
<feature type="compositionally biased region" description="Basic and acidic residues" evidence="1">
    <location>
        <begin position="247"/>
        <end position="269"/>
    </location>
</feature>
<evidence type="ECO:0000313" key="3">
    <source>
        <dbReference type="Proteomes" id="UP000823631"/>
    </source>
</evidence>
<dbReference type="Proteomes" id="UP000823631">
    <property type="component" value="Unassembled WGS sequence"/>
</dbReference>
<reference evidence="2" key="1">
    <citation type="submission" date="2020-10" db="EMBL/GenBank/DDBJ databases">
        <authorList>
            <person name="Gilroy R."/>
        </authorList>
    </citation>
    <scope>NUCLEOTIDE SEQUENCE</scope>
    <source>
        <strain evidence="2">17213</strain>
    </source>
</reference>
<gene>
    <name evidence="2" type="ORF">IAB19_06295</name>
</gene>
<accession>A0A9D9GTG1</accession>
<protein>
    <submittedName>
        <fullName evidence="2">Uncharacterized protein</fullName>
    </submittedName>
</protein>
<comment type="caution">
    <text evidence="2">The sequence shown here is derived from an EMBL/GenBank/DDBJ whole genome shotgun (WGS) entry which is preliminary data.</text>
</comment>
<evidence type="ECO:0000256" key="1">
    <source>
        <dbReference type="SAM" id="MobiDB-lite"/>
    </source>
</evidence>
<reference evidence="2" key="2">
    <citation type="journal article" date="2021" name="PeerJ">
        <title>Extensive microbial diversity within the chicken gut microbiome revealed by metagenomics and culture.</title>
        <authorList>
            <person name="Gilroy R."/>
            <person name="Ravi A."/>
            <person name="Getino M."/>
            <person name="Pursley I."/>
            <person name="Horton D.L."/>
            <person name="Alikhan N.F."/>
            <person name="Baker D."/>
            <person name="Gharbi K."/>
            <person name="Hall N."/>
            <person name="Watson M."/>
            <person name="Adriaenssens E.M."/>
            <person name="Foster-Nyarko E."/>
            <person name="Jarju S."/>
            <person name="Secka A."/>
            <person name="Antonio M."/>
            <person name="Oren A."/>
            <person name="Chaudhuri R.R."/>
            <person name="La Ragione R."/>
            <person name="Hildebrand F."/>
            <person name="Pallen M.J."/>
        </authorList>
    </citation>
    <scope>NUCLEOTIDE SEQUENCE</scope>
    <source>
        <strain evidence="2">17213</strain>
    </source>
</reference>